<dbReference type="GO" id="GO:0008654">
    <property type="term" value="P:phospholipid biosynthetic process"/>
    <property type="evidence" value="ECO:0007669"/>
    <property type="project" value="UniProtKB-UniRule"/>
</dbReference>
<dbReference type="EMBL" id="JAHQCW010000015">
    <property type="protein sequence ID" value="MBU9736943.1"/>
    <property type="molecule type" value="Genomic_DNA"/>
</dbReference>
<dbReference type="GO" id="GO:0005886">
    <property type="term" value="C:plasma membrane"/>
    <property type="evidence" value="ECO:0007669"/>
    <property type="project" value="UniProtKB-SubCell"/>
</dbReference>
<comment type="pathway">
    <text evidence="10">Lipid metabolism; phospholipid metabolism.</text>
</comment>
<evidence type="ECO:0000256" key="6">
    <source>
        <dbReference type="ARBA" id="ARBA00023098"/>
    </source>
</evidence>
<feature type="transmembrane region" description="Helical" evidence="10">
    <location>
        <begin position="52"/>
        <end position="75"/>
    </location>
</feature>
<keyword evidence="12" id="KW-1185">Reference proteome</keyword>
<comment type="function">
    <text evidence="10">Catalyzes the transfer of an acyl group from acyl-phosphate (acyl-PO(4)) to glycerol-3-phosphate (G3P) to form lysophosphatidic acid (LPA). This enzyme utilizes acyl-phosphate as fatty acyl donor, but not acyl-CoA or acyl-ACP.</text>
</comment>
<evidence type="ECO:0000256" key="8">
    <source>
        <dbReference type="ARBA" id="ARBA00023209"/>
    </source>
</evidence>
<accession>A0A949JXE5</accession>
<comment type="similarity">
    <text evidence="10">Belongs to the PlsY family.</text>
</comment>
<feature type="transmembrane region" description="Helical" evidence="10">
    <location>
        <begin position="112"/>
        <end position="136"/>
    </location>
</feature>
<dbReference type="PANTHER" id="PTHR30309">
    <property type="entry name" value="INNER MEMBRANE PROTEIN YGIH"/>
    <property type="match status" value="1"/>
</dbReference>
<dbReference type="GO" id="GO:0043772">
    <property type="term" value="F:acyl-phosphate glycerol-3-phosphate acyltransferase activity"/>
    <property type="evidence" value="ECO:0007669"/>
    <property type="project" value="UniProtKB-UniRule"/>
</dbReference>
<evidence type="ECO:0000313" key="12">
    <source>
        <dbReference type="Proteomes" id="UP000712157"/>
    </source>
</evidence>
<evidence type="ECO:0000256" key="7">
    <source>
        <dbReference type="ARBA" id="ARBA00023136"/>
    </source>
</evidence>
<evidence type="ECO:0000256" key="3">
    <source>
        <dbReference type="ARBA" id="ARBA00022679"/>
    </source>
</evidence>
<feature type="transmembrane region" description="Helical" evidence="10">
    <location>
        <begin position="173"/>
        <end position="191"/>
    </location>
</feature>
<evidence type="ECO:0000256" key="5">
    <source>
        <dbReference type="ARBA" id="ARBA00022989"/>
    </source>
</evidence>
<dbReference type="RefSeq" id="WP_238721565.1">
    <property type="nucleotide sequence ID" value="NZ_JAHQCW010000015.1"/>
</dbReference>
<evidence type="ECO:0000256" key="1">
    <source>
        <dbReference type="ARBA" id="ARBA00022475"/>
    </source>
</evidence>
<keyword evidence="1 10" id="KW-1003">Cell membrane</keyword>
<evidence type="ECO:0000256" key="4">
    <source>
        <dbReference type="ARBA" id="ARBA00022692"/>
    </source>
</evidence>
<dbReference type="Pfam" id="PF02660">
    <property type="entry name" value="G3P_acyltransf"/>
    <property type="match status" value="1"/>
</dbReference>
<dbReference type="NCBIfam" id="TIGR00023">
    <property type="entry name" value="glycerol-3-phosphate 1-O-acyltransferase PlsY"/>
    <property type="match status" value="1"/>
</dbReference>
<gene>
    <name evidence="10 11" type="primary">plsY</name>
    <name evidence="11" type="ORF">KTH89_10365</name>
</gene>
<evidence type="ECO:0000256" key="2">
    <source>
        <dbReference type="ARBA" id="ARBA00022516"/>
    </source>
</evidence>
<dbReference type="PANTHER" id="PTHR30309:SF0">
    <property type="entry name" value="GLYCEROL-3-PHOSPHATE ACYLTRANSFERASE-RELATED"/>
    <property type="match status" value="1"/>
</dbReference>
<evidence type="ECO:0000256" key="9">
    <source>
        <dbReference type="ARBA" id="ARBA00023264"/>
    </source>
</evidence>
<dbReference type="HAMAP" id="MF_01043">
    <property type="entry name" value="PlsY"/>
    <property type="match status" value="1"/>
</dbReference>
<comment type="subcellular location">
    <subcellularLocation>
        <location evidence="10">Cell membrane</location>
        <topology evidence="10">Multi-pass membrane protein</topology>
    </subcellularLocation>
</comment>
<keyword evidence="8 10" id="KW-0594">Phospholipid biosynthesis</keyword>
<dbReference type="EC" id="2.3.1.275" evidence="10"/>
<dbReference type="Proteomes" id="UP000712157">
    <property type="component" value="Unassembled WGS sequence"/>
</dbReference>
<feature type="transmembrane region" description="Helical" evidence="10">
    <location>
        <begin position="82"/>
        <end position="100"/>
    </location>
</feature>
<dbReference type="AlphaFoldDB" id="A0A949JXE5"/>
<sequence length="214" mass="23108">MGARIICVVIGYLFGLFQTGYFYGKAHGIDIRQHGSGNAGTTNALRTLGKKAGAITLLGDAFKCVVAVLVTWFLFHNSQADIMPLLNLYTGAGVVLGHNYPFYLKFKGGKGIAATGGLIVAFNLPMAGIGLVTFALGYGITKYVSVGSLLVVTGFLIELVVFGQMGWFGMSGAHRIELYIVGAFLTLLAVWRHRENIKRLIHGTENKTYLSKKN</sequence>
<keyword evidence="4 10" id="KW-0812">Transmembrane</keyword>
<proteinExistence type="inferred from homology"/>
<dbReference type="SMART" id="SM01207">
    <property type="entry name" value="G3P_acyltransf"/>
    <property type="match status" value="1"/>
</dbReference>
<keyword evidence="6 10" id="KW-0443">Lipid metabolism</keyword>
<reference evidence="11" key="1">
    <citation type="submission" date="2021-06" db="EMBL/GenBank/DDBJ databases">
        <title>Description of novel taxa of the family Lachnospiraceae.</title>
        <authorList>
            <person name="Chaplin A.V."/>
            <person name="Sokolova S.R."/>
            <person name="Pikina A.P."/>
            <person name="Korzhanova M."/>
            <person name="Belova V."/>
            <person name="Korostin D."/>
            <person name="Efimov B.A."/>
        </authorList>
    </citation>
    <scope>NUCLEOTIDE SEQUENCE</scope>
    <source>
        <strain evidence="11">ASD5720</strain>
    </source>
</reference>
<keyword evidence="2 10" id="KW-0444">Lipid biosynthesis</keyword>
<feature type="transmembrane region" description="Helical" evidence="10">
    <location>
        <begin position="143"/>
        <end position="167"/>
    </location>
</feature>
<comment type="catalytic activity">
    <reaction evidence="10">
        <text>an acyl phosphate + sn-glycerol 3-phosphate = a 1-acyl-sn-glycero-3-phosphate + phosphate</text>
        <dbReference type="Rhea" id="RHEA:34075"/>
        <dbReference type="ChEBI" id="CHEBI:43474"/>
        <dbReference type="ChEBI" id="CHEBI:57597"/>
        <dbReference type="ChEBI" id="CHEBI:57970"/>
        <dbReference type="ChEBI" id="CHEBI:59918"/>
        <dbReference type="EC" id="2.3.1.275"/>
    </reaction>
</comment>
<evidence type="ECO:0000256" key="10">
    <source>
        <dbReference type="HAMAP-Rule" id="MF_01043"/>
    </source>
</evidence>
<evidence type="ECO:0000313" key="11">
    <source>
        <dbReference type="EMBL" id="MBU9736943.1"/>
    </source>
</evidence>
<keyword evidence="9 10" id="KW-1208">Phospholipid metabolism</keyword>
<organism evidence="11 12">
    <name type="scientific">Diplocloster agilis</name>
    <dbReference type="NCBI Taxonomy" id="2850323"/>
    <lineage>
        <taxon>Bacteria</taxon>
        <taxon>Bacillati</taxon>
        <taxon>Bacillota</taxon>
        <taxon>Clostridia</taxon>
        <taxon>Lachnospirales</taxon>
        <taxon>Lachnospiraceae</taxon>
        <taxon>Diplocloster</taxon>
    </lineage>
</organism>
<name>A0A949JXE5_9FIRM</name>
<keyword evidence="11" id="KW-0012">Acyltransferase</keyword>
<dbReference type="InterPro" id="IPR003811">
    <property type="entry name" value="G3P_acylTferase_PlsY"/>
</dbReference>
<protein>
    <recommendedName>
        <fullName evidence="10">Glycerol-3-phosphate acyltransferase</fullName>
    </recommendedName>
    <alternativeName>
        <fullName evidence="10">Acyl-PO4 G3P acyltransferase</fullName>
    </alternativeName>
    <alternativeName>
        <fullName evidence="10">Acyl-phosphate--glycerol-3-phosphate acyltransferase</fullName>
    </alternativeName>
    <alternativeName>
        <fullName evidence="10">G3P acyltransferase</fullName>
        <shortName evidence="10">GPAT</shortName>
        <ecNumber evidence="10">2.3.1.275</ecNumber>
    </alternativeName>
    <alternativeName>
        <fullName evidence="10">Lysophosphatidic acid synthase</fullName>
        <shortName evidence="10">LPA synthase</shortName>
    </alternativeName>
</protein>
<comment type="caution">
    <text evidence="11">The sequence shown here is derived from an EMBL/GenBank/DDBJ whole genome shotgun (WGS) entry which is preliminary data.</text>
</comment>
<keyword evidence="7 10" id="KW-0472">Membrane</keyword>
<comment type="subunit">
    <text evidence="10">Probably interacts with PlsX.</text>
</comment>
<keyword evidence="3 10" id="KW-0808">Transferase</keyword>
<keyword evidence="5 10" id="KW-1133">Transmembrane helix</keyword>